<feature type="transmembrane region" description="Helical" evidence="1">
    <location>
        <begin position="164"/>
        <end position="183"/>
    </location>
</feature>
<keyword evidence="1" id="KW-1133">Transmembrane helix</keyword>
<keyword evidence="1" id="KW-0812">Transmembrane</keyword>
<dbReference type="RefSeq" id="WP_250061793.1">
    <property type="nucleotide sequence ID" value="NZ_JAMJPK010000005.1"/>
</dbReference>
<protein>
    <submittedName>
        <fullName evidence="2">Uncharacterized protein</fullName>
    </submittedName>
</protein>
<evidence type="ECO:0000313" key="3">
    <source>
        <dbReference type="Proteomes" id="UP001165369"/>
    </source>
</evidence>
<dbReference type="EMBL" id="JAMJPK010000005">
    <property type="protein sequence ID" value="MCL7941209.1"/>
    <property type="molecule type" value="Genomic_DNA"/>
</dbReference>
<comment type="caution">
    <text evidence="2">The sequence shown here is derived from an EMBL/GenBank/DDBJ whole genome shotgun (WGS) entry which is preliminary data.</text>
</comment>
<name>A0ABT0T2R3_9GAMM</name>
<dbReference type="Proteomes" id="UP001165369">
    <property type="component" value="Unassembled WGS sequence"/>
</dbReference>
<organism evidence="2 3">
    <name type="scientific">Halomonas gemina</name>
    <dbReference type="NCBI Taxonomy" id="2945105"/>
    <lineage>
        <taxon>Bacteria</taxon>
        <taxon>Pseudomonadati</taxon>
        <taxon>Pseudomonadota</taxon>
        <taxon>Gammaproteobacteria</taxon>
        <taxon>Oceanospirillales</taxon>
        <taxon>Halomonadaceae</taxon>
        <taxon>Halomonas</taxon>
    </lineage>
</organism>
<keyword evidence="3" id="KW-1185">Reference proteome</keyword>
<gene>
    <name evidence="2" type="ORF">M8009_13025</name>
</gene>
<accession>A0ABT0T2R3</accession>
<proteinExistence type="predicted"/>
<evidence type="ECO:0000256" key="1">
    <source>
        <dbReference type="SAM" id="Phobius"/>
    </source>
</evidence>
<reference evidence="2" key="1">
    <citation type="submission" date="2022-05" db="EMBL/GenBank/DDBJ databases">
        <title>Halomonas geminus sp. nov. and Halomonas llamarensis sp. nov. isolated from high-altitude salars of the Atacama Desert.</title>
        <authorList>
            <person name="Hintersatz C."/>
            <person name="Rojas L.A."/>
            <person name="Wei T.-S."/>
            <person name="Kutschke S."/>
            <person name="Lehmann F."/>
            <person name="Jain R."/>
            <person name="Pollmann K."/>
        </authorList>
    </citation>
    <scope>NUCLEOTIDE SEQUENCE</scope>
    <source>
        <strain evidence="2">ATCH28</strain>
    </source>
</reference>
<sequence length="235" mass="27025">MDFLDIVKILGLPAAILVPWASLKSRGHEQKKFEIERKDILVEKCQPIFEDEPPSKKQVMEIEAAFHSYSGVEARYELIAVIMRNPRRFLLTQRLKKSYGQFDWDERSKKIKRVSGNQIADSIKLSFSLLCYTAFSYLLWHQTTFELPDAISQAIQGEILNGEMVSVIVSFVLYLLSLTLFVATGKKVLSSYMLEKLFDPASFEEHPISRFFKTMKRARSKISKVSRSMLSSSPK</sequence>
<keyword evidence="1" id="KW-0472">Membrane</keyword>
<evidence type="ECO:0000313" key="2">
    <source>
        <dbReference type="EMBL" id="MCL7941209.1"/>
    </source>
</evidence>